<evidence type="ECO:0000256" key="1">
    <source>
        <dbReference type="ARBA" id="ARBA00022723"/>
    </source>
</evidence>
<dbReference type="RefSeq" id="WP_066802042.1">
    <property type="nucleotide sequence ID" value="NZ_CP014206.1"/>
</dbReference>
<reference evidence="5 7" key="1">
    <citation type="journal article" date="2016" name="Front. Microbiol.">
        <title>Genome Sequence of the Piezophilic, Mesophilic Sulfate-Reducing Bacterium Desulfovibrio indicus J2T.</title>
        <authorList>
            <person name="Cao J."/>
            <person name="Maignien L."/>
            <person name="Shao Z."/>
            <person name="Alain K."/>
            <person name="Jebbar M."/>
        </authorList>
    </citation>
    <scope>NUCLEOTIDE SEQUENCE [LARGE SCALE GENOMIC DNA]</scope>
    <source>
        <strain evidence="5 7">J2</strain>
    </source>
</reference>
<protein>
    <submittedName>
        <fullName evidence="6">4Fe-4S dicluster protein</fullName>
    </submittedName>
    <submittedName>
        <fullName evidence="5">4Fe-4S ferredoxin</fullName>
    </submittedName>
</protein>
<evidence type="ECO:0000313" key="7">
    <source>
        <dbReference type="Proteomes" id="UP000055611"/>
    </source>
</evidence>
<reference evidence="6 8" key="2">
    <citation type="submission" date="2019-03" db="EMBL/GenBank/DDBJ databases">
        <title>Genomic Encyclopedia of Type Strains, Phase IV (KMG-IV): sequencing the most valuable type-strain genomes for metagenomic binning, comparative biology and taxonomic classification.</title>
        <authorList>
            <person name="Goeker M."/>
        </authorList>
    </citation>
    <scope>NUCLEOTIDE SEQUENCE [LARGE SCALE GENOMIC DNA]</scope>
    <source>
        <strain evidence="6 8">DSM 101483</strain>
    </source>
</reference>
<gene>
    <name evidence="5" type="ORF">AWY79_07345</name>
    <name evidence="6" type="ORF">EDC59_101335</name>
</gene>
<dbReference type="Proteomes" id="UP000055611">
    <property type="component" value="Chromosome"/>
</dbReference>
<dbReference type="PANTHER" id="PTHR42827">
    <property type="entry name" value="IRON-SULFUR CLUSTER-BINDING PROTEIN-RELATED"/>
    <property type="match status" value="1"/>
</dbReference>
<sequence length="236" mass="25544">MDTQQLKSFAVDQGVTLVRVADLDRLRGIETNPPDLLDGFTRAVSMAVALSDAVIETIDGWPTPIYASHYSRVNALLDEAALKVSRAIEEAGFKAMPLPASQVLDTARNMSFLSHKAVAVAAGIGWQGKSLLTVSPQFGPRIRLVTVLTDAPLAPDEPLKNRCGSCTKCTEACPAGAIRNVNTETHYSSRHEALHFERCVHHVREVCAKMEHIGSSICGVCIRVCPWGGKRKKNAA</sequence>
<evidence type="ECO:0000313" key="8">
    <source>
        <dbReference type="Proteomes" id="UP000295506"/>
    </source>
</evidence>
<evidence type="ECO:0000256" key="3">
    <source>
        <dbReference type="ARBA" id="ARBA00023014"/>
    </source>
</evidence>
<evidence type="ECO:0000313" key="6">
    <source>
        <dbReference type="EMBL" id="TDT91932.1"/>
    </source>
</evidence>
<dbReference type="AlphaFoldDB" id="A0A126QMQ0"/>
<dbReference type="InterPro" id="IPR017900">
    <property type="entry name" value="4Fe4S_Fe_S_CS"/>
</dbReference>
<keyword evidence="7" id="KW-1185">Reference proteome</keyword>
<keyword evidence="3" id="KW-0411">Iron-sulfur</keyword>
<keyword evidence="1" id="KW-0479">Metal-binding</keyword>
<dbReference type="InterPro" id="IPR017896">
    <property type="entry name" value="4Fe4S_Fe-S-bd"/>
</dbReference>
<evidence type="ECO:0000256" key="2">
    <source>
        <dbReference type="ARBA" id="ARBA00023004"/>
    </source>
</evidence>
<proteinExistence type="predicted"/>
<dbReference type="GO" id="GO:0051536">
    <property type="term" value="F:iron-sulfur cluster binding"/>
    <property type="evidence" value="ECO:0007669"/>
    <property type="project" value="UniProtKB-KW"/>
</dbReference>
<dbReference type="PANTHER" id="PTHR42827:SF1">
    <property type="entry name" value="IRON-SULFUR CLUSTER-BINDING PROTEIN"/>
    <property type="match status" value="1"/>
</dbReference>
<accession>A0A126QMQ0</accession>
<name>A0A126QMQ0_9BACT</name>
<dbReference type="OrthoDB" id="9815745at2"/>
<dbReference type="PROSITE" id="PS00198">
    <property type="entry name" value="4FE4S_FER_1"/>
    <property type="match status" value="1"/>
</dbReference>
<keyword evidence="2" id="KW-0408">Iron</keyword>
<dbReference type="GO" id="GO:0046872">
    <property type="term" value="F:metal ion binding"/>
    <property type="evidence" value="ECO:0007669"/>
    <property type="project" value="UniProtKB-KW"/>
</dbReference>
<evidence type="ECO:0000313" key="5">
    <source>
        <dbReference type="EMBL" id="AMK10938.1"/>
    </source>
</evidence>
<evidence type="ECO:0000259" key="4">
    <source>
        <dbReference type="PROSITE" id="PS51379"/>
    </source>
</evidence>
<organism evidence="6 8">
    <name type="scientific">Pseudodesulfovibrio indicus</name>
    <dbReference type="NCBI Taxonomy" id="1716143"/>
    <lineage>
        <taxon>Bacteria</taxon>
        <taxon>Pseudomonadati</taxon>
        <taxon>Thermodesulfobacteriota</taxon>
        <taxon>Desulfovibrionia</taxon>
        <taxon>Desulfovibrionales</taxon>
        <taxon>Desulfovibrionaceae</taxon>
    </lineage>
</organism>
<dbReference type="KEGG" id="dej:AWY79_07345"/>
<dbReference type="SUPFAM" id="SSF54862">
    <property type="entry name" value="4Fe-4S ferredoxins"/>
    <property type="match status" value="1"/>
</dbReference>
<dbReference type="Pfam" id="PF13484">
    <property type="entry name" value="Fer4_16"/>
    <property type="match status" value="1"/>
</dbReference>
<dbReference type="Gene3D" id="3.30.70.20">
    <property type="match status" value="1"/>
</dbReference>
<feature type="domain" description="4Fe-4S ferredoxin-type" evidence="4">
    <location>
        <begin position="154"/>
        <end position="184"/>
    </location>
</feature>
<dbReference type="Proteomes" id="UP000295506">
    <property type="component" value="Unassembled WGS sequence"/>
</dbReference>
<dbReference type="EMBL" id="CP014206">
    <property type="protein sequence ID" value="AMK10938.1"/>
    <property type="molecule type" value="Genomic_DNA"/>
</dbReference>
<dbReference type="EMBL" id="SOBK01000001">
    <property type="protein sequence ID" value="TDT91932.1"/>
    <property type="molecule type" value="Genomic_DNA"/>
</dbReference>
<dbReference type="PROSITE" id="PS51379">
    <property type="entry name" value="4FE4S_FER_2"/>
    <property type="match status" value="1"/>
</dbReference>